<name>A0A7V4U1G7_CALAY</name>
<feature type="transmembrane region" description="Helical" evidence="1">
    <location>
        <begin position="339"/>
        <end position="357"/>
    </location>
</feature>
<sequence length="366" mass="39585">MYKYAGFLLLFFAHLLSASSTTYKSNESFGVSANDSLPGDLFYGGRYLNVNGAVQGDVIAGAQQVSIEGRIEDDVYAWAEVIRVDGDVGDILLGFAKEIIVTGKVHGDIIAYGGSVRLLDGAEVAGNVYVGSGYFSLHNAVVHGNIFGGAGKVHLNGTVGGDIDLSVGDIDFGTQFSSQGKVEIELPEEPADPLENAPSNLQITVEPETPFYQEATFYYFMMAAFVIGAILLGIFPMLHENLALMGSRKIGPILLSGTAFVLITPLVTVFALLFLPLAFIMGALYFIIMYLSKIFSAYILGDLLFKNLKKEKKANPYLSFFTGLVILTLLIQIPVTGFFIWLLAFVAGSGSFIYYLYSLRKNGSKA</sequence>
<feature type="signal peptide" evidence="2">
    <location>
        <begin position="1"/>
        <end position="18"/>
    </location>
</feature>
<keyword evidence="1" id="KW-0472">Membrane</keyword>
<dbReference type="AlphaFoldDB" id="A0A7V4U1G7"/>
<evidence type="ECO:0008006" key="4">
    <source>
        <dbReference type="Google" id="ProtNLM"/>
    </source>
</evidence>
<keyword evidence="2" id="KW-0732">Signal</keyword>
<feature type="transmembrane region" description="Helical" evidence="1">
    <location>
        <begin position="283"/>
        <end position="305"/>
    </location>
</feature>
<keyword evidence="1" id="KW-1133">Transmembrane helix</keyword>
<evidence type="ECO:0000256" key="1">
    <source>
        <dbReference type="SAM" id="Phobius"/>
    </source>
</evidence>
<dbReference type="EMBL" id="DRQG01000107">
    <property type="protein sequence ID" value="HGY56310.1"/>
    <property type="molecule type" value="Genomic_DNA"/>
</dbReference>
<evidence type="ECO:0000313" key="3">
    <source>
        <dbReference type="EMBL" id="HGY56310.1"/>
    </source>
</evidence>
<evidence type="ECO:0000256" key="2">
    <source>
        <dbReference type="SAM" id="SignalP"/>
    </source>
</evidence>
<reference evidence="3" key="1">
    <citation type="journal article" date="2020" name="mSystems">
        <title>Genome- and Community-Level Interaction Insights into Carbon Utilization and Element Cycling Functions of Hydrothermarchaeota in Hydrothermal Sediment.</title>
        <authorList>
            <person name="Zhou Z."/>
            <person name="Liu Y."/>
            <person name="Xu W."/>
            <person name="Pan J."/>
            <person name="Luo Z.H."/>
            <person name="Li M."/>
        </authorList>
    </citation>
    <scope>NUCLEOTIDE SEQUENCE [LARGE SCALE GENOMIC DNA]</scope>
    <source>
        <strain evidence="3">HyVt-577</strain>
    </source>
</reference>
<keyword evidence="1" id="KW-0812">Transmembrane</keyword>
<accession>A0A7V4U1G7</accession>
<comment type="caution">
    <text evidence="3">The sequence shown here is derived from an EMBL/GenBank/DDBJ whole genome shotgun (WGS) entry which is preliminary data.</text>
</comment>
<organism evidence="3">
    <name type="scientific">Caldithrix abyssi</name>
    <dbReference type="NCBI Taxonomy" id="187145"/>
    <lineage>
        <taxon>Bacteria</taxon>
        <taxon>Pseudomonadati</taxon>
        <taxon>Calditrichota</taxon>
        <taxon>Calditrichia</taxon>
        <taxon>Calditrichales</taxon>
        <taxon>Calditrichaceae</taxon>
        <taxon>Caldithrix</taxon>
    </lineage>
</organism>
<feature type="transmembrane region" description="Helical" evidence="1">
    <location>
        <begin position="217"/>
        <end position="238"/>
    </location>
</feature>
<protein>
    <recommendedName>
        <fullName evidence="4">Polymer-forming cytoskeletal protein</fullName>
    </recommendedName>
</protein>
<feature type="transmembrane region" description="Helical" evidence="1">
    <location>
        <begin position="250"/>
        <end position="277"/>
    </location>
</feature>
<feature type="chain" id="PRO_5031194594" description="Polymer-forming cytoskeletal protein" evidence="2">
    <location>
        <begin position="19"/>
        <end position="366"/>
    </location>
</feature>
<proteinExistence type="predicted"/>
<dbReference type="Proteomes" id="UP000885779">
    <property type="component" value="Unassembled WGS sequence"/>
</dbReference>
<gene>
    <name evidence="3" type="ORF">ENK44_11435</name>
</gene>
<feature type="transmembrane region" description="Helical" evidence="1">
    <location>
        <begin position="317"/>
        <end position="333"/>
    </location>
</feature>